<dbReference type="EMBL" id="JADBEL010000008">
    <property type="protein sequence ID" value="MBE1554732.1"/>
    <property type="molecule type" value="Genomic_DNA"/>
</dbReference>
<accession>A0A927REM2</accession>
<dbReference type="RefSeq" id="WP_192598492.1">
    <property type="nucleotide sequence ID" value="NZ_JADBEL010000008.1"/>
</dbReference>
<evidence type="ECO:0000256" key="9">
    <source>
        <dbReference type="RuleBase" id="RU004474"/>
    </source>
</evidence>
<dbReference type="PRINTS" id="PR00070">
    <property type="entry name" value="DHFR"/>
</dbReference>
<dbReference type="AlphaFoldDB" id="A0A927REM2"/>
<evidence type="ECO:0000313" key="11">
    <source>
        <dbReference type="EMBL" id="MBE1554732.1"/>
    </source>
</evidence>
<dbReference type="CDD" id="cd00209">
    <property type="entry name" value="DHFR"/>
    <property type="match status" value="1"/>
</dbReference>
<dbReference type="Proteomes" id="UP000658225">
    <property type="component" value="Unassembled WGS sequence"/>
</dbReference>
<dbReference type="PANTHER" id="PTHR48069:SF3">
    <property type="entry name" value="DIHYDROFOLATE REDUCTASE"/>
    <property type="match status" value="1"/>
</dbReference>
<comment type="pathway">
    <text evidence="1 8">Cofactor biosynthesis; tetrahydrofolate biosynthesis; 5,6,7,8-tetrahydrofolate from 7,8-dihydrofolate: step 1/1.</text>
</comment>
<sequence length="164" mass="18676">MISLLVVHDPNRVIGLNNKMPWHIPEELAYFKKVSMGKAMVMGRKTYESIGRPLPGRLNIIVTRNKAYTAEGIVVVHDLDEAILKAKEYADEVMIIGGSEIFSLALDIADRLYITLIQKYFEGDTFFPPYDEGWKRVSTSEDVLSADGIPYSYLIYERDAENRI</sequence>
<comment type="catalytic activity">
    <reaction evidence="8">
        <text>(6S)-5,6,7,8-tetrahydrofolate + NADP(+) = 7,8-dihydrofolate + NADPH + H(+)</text>
        <dbReference type="Rhea" id="RHEA:15009"/>
        <dbReference type="ChEBI" id="CHEBI:15378"/>
        <dbReference type="ChEBI" id="CHEBI:57451"/>
        <dbReference type="ChEBI" id="CHEBI:57453"/>
        <dbReference type="ChEBI" id="CHEBI:57783"/>
        <dbReference type="ChEBI" id="CHEBI:58349"/>
        <dbReference type="EC" id="1.5.1.3"/>
    </reaction>
</comment>
<evidence type="ECO:0000256" key="2">
    <source>
        <dbReference type="ARBA" id="ARBA00009539"/>
    </source>
</evidence>
<evidence type="ECO:0000256" key="4">
    <source>
        <dbReference type="ARBA" id="ARBA00022563"/>
    </source>
</evidence>
<evidence type="ECO:0000256" key="8">
    <source>
        <dbReference type="PIRNR" id="PIRNR000194"/>
    </source>
</evidence>
<protein>
    <recommendedName>
        <fullName evidence="3 8">Dihydrofolate reductase</fullName>
        <ecNumber evidence="3 8">1.5.1.3</ecNumber>
    </recommendedName>
</protein>
<keyword evidence="12" id="KW-1185">Reference proteome</keyword>
<dbReference type="InterPro" id="IPR024072">
    <property type="entry name" value="DHFR-like_dom_sf"/>
</dbReference>
<keyword evidence="6 8" id="KW-0560">Oxidoreductase</keyword>
<evidence type="ECO:0000313" key="12">
    <source>
        <dbReference type="Proteomes" id="UP000658225"/>
    </source>
</evidence>
<dbReference type="GO" id="GO:0046655">
    <property type="term" value="P:folic acid metabolic process"/>
    <property type="evidence" value="ECO:0007669"/>
    <property type="project" value="TreeGrafter"/>
</dbReference>
<dbReference type="InterPro" id="IPR001796">
    <property type="entry name" value="DHFR_dom"/>
</dbReference>
<dbReference type="GO" id="GO:0046654">
    <property type="term" value="P:tetrahydrofolate biosynthetic process"/>
    <property type="evidence" value="ECO:0007669"/>
    <property type="project" value="InterPro"/>
</dbReference>
<dbReference type="GO" id="GO:0006730">
    <property type="term" value="P:one-carbon metabolic process"/>
    <property type="evidence" value="ECO:0007669"/>
    <property type="project" value="UniProtKB-KW"/>
</dbReference>
<dbReference type="GO" id="GO:0005829">
    <property type="term" value="C:cytosol"/>
    <property type="evidence" value="ECO:0007669"/>
    <property type="project" value="TreeGrafter"/>
</dbReference>
<comment type="function">
    <text evidence="7 8">Key enzyme in folate metabolism. Catalyzes an essential reaction for de novo glycine and purine synthesis, and for DNA precursor synthesis.</text>
</comment>
<dbReference type="PROSITE" id="PS51330">
    <property type="entry name" value="DHFR_2"/>
    <property type="match status" value="1"/>
</dbReference>
<dbReference type="FunFam" id="3.40.430.10:FF:000001">
    <property type="entry name" value="Dihydrofolate reductase"/>
    <property type="match status" value="1"/>
</dbReference>
<keyword evidence="4 8" id="KW-0554">One-carbon metabolism</keyword>
<dbReference type="PROSITE" id="PS00075">
    <property type="entry name" value="DHFR_1"/>
    <property type="match status" value="1"/>
</dbReference>
<organism evidence="11 12">
    <name type="scientific">Sporosarcina limicola</name>
    <dbReference type="NCBI Taxonomy" id="34101"/>
    <lineage>
        <taxon>Bacteria</taxon>
        <taxon>Bacillati</taxon>
        <taxon>Bacillota</taxon>
        <taxon>Bacilli</taxon>
        <taxon>Bacillales</taxon>
        <taxon>Caryophanaceae</taxon>
        <taxon>Sporosarcina</taxon>
    </lineage>
</organism>
<evidence type="ECO:0000256" key="7">
    <source>
        <dbReference type="ARBA" id="ARBA00025067"/>
    </source>
</evidence>
<dbReference type="EC" id="1.5.1.3" evidence="3 8"/>
<dbReference type="Gene3D" id="3.40.430.10">
    <property type="entry name" value="Dihydrofolate Reductase, subunit A"/>
    <property type="match status" value="1"/>
</dbReference>
<dbReference type="InterPro" id="IPR012259">
    <property type="entry name" value="DHFR"/>
</dbReference>
<gene>
    <name evidence="11" type="ORF">H4683_001810</name>
</gene>
<dbReference type="PANTHER" id="PTHR48069">
    <property type="entry name" value="DIHYDROFOLATE REDUCTASE"/>
    <property type="match status" value="1"/>
</dbReference>
<feature type="domain" description="DHFR" evidence="10">
    <location>
        <begin position="1"/>
        <end position="158"/>
    </location>
</feature>
<evidence type="ECO:0000256" key="5">
    <source>
        <dbReference type="ARBA" id="ARBA00022857"/>
    </source>
</evidence>
<dbReference type="Pfam" id="PF00186">
    <property type="entry name" value="DHFR_1"/>
    <property type="match status" value="1"/>
</dbReference>
<keyword evidence="5 8" id="KW-0521">NADP</keyword>
<proteinExistence type="inferred from homology"/>
<evidence type="ECO:0000256" key="1">
    <source>
        <dbReference type="ARBA" id="ARBA00004903"/>
    </source>
</evidence>
<comment type="caution">
    <text evidence="11">The sequence shown here is derived from an EMBL/GenBank/DDBJ whole genome shotgun (WGS) entry which is preliminary data.</text>
</comment>
<evidence type="ECO:0000256" key="3">
    <source>
        <dbReference type="ARBA" id="ARBA00012856"/>
    </source>
</evidence>
<evidence type="ECO:0000256" key="6">
    <source>
        <dbReference type="ARBA" id="ARBA00023002"/>
    </source>
</evidence>
<evidence type="ECO:0000259" key="10">
    <source>
        <dbReference type="PROSITE" id="PS51330"/>
    </source>
</evidence>
<dbReference type="InterPro" id="IPR017925">
    <property type="entry name" value="DHFR_CS"/>
</dbReference>
<dbReference type="GO" id="GO:0070401">
    <property type="term" value="F:NADP+ binding"/>
    <property type="evidence" value="ECO:0007669"/>
    <property type="project" value="UniProtKB-ARBA"/>
</dbReference>
<comment type="similarity">
    <text evidence="2 8 9">Belongs to the dihydrofolate reductase family.</text>
</comment>
<name>A0A927REM2_9BACL</name>
<dbReference type="SUPFAM" id="SSF53597">
    <property type="entry name" value="Dihydrofolate reductase-like"/>
    <property type="match status" value="1"/>
</dbReference>
<dbReference type="GO" id="GO:0046452">
    <property type="term" value="P:dihydrofolate metabolic process"/>
    <property type="evidence" value="ECO:0007669"/>
    <property type="project" value="TreeGrafter"/>
</dbReference>
<dbReference type="PIRSF" id="PIRSF000194">
    <property type="entry name" value="DHFR"/>
    <property type="match status" value="1"/>
</dbReference>
<dbReference type="GO" id="GO:0004146">
    <property type="term" value="F:dihydrofolate reductase activity"/>
    <property type="evidence" value="ECO:0007669"/>
    <property type="project" value="UniProtKB-EC"/>
</dbReference>
<reference evidence="11" key="1">
    <citation type="submission" date="2020-10" db="EMBL/GenBank/DDBJ databases">
        <title>Genomic Encyclopedia of Type Strains, Phase IV (KMG-IV): sequencing the most valuable type-strain genomes for metagenomic binning, comparative biology and taxonomic classification.</title>
        <authorList>
            <person name="Goeker M."/>
        </authorList>
    </citation>
    <scope>NUCLEOTIDE SEQUENCE</scope>
    <source>
        <strain evidence="11">DSM 13886</strain>
    </source>
</reference>